<feature type="chain" id="PRO_5038438919" evidence="3">
    <location>
        <begin position="29"/>
        <end position="208"/>
    </location>
</feature>
<evidence type="ECO:0000256" key="1">
    <source>
        <dbReference type="ARBA" id="ARBA00022801"/>
    </source>
</evidence>
<feature type="active site" description="Acyl-thioester intermediate" evidence="2">
    <location>
        <position position="185"/>
    </location>
</feature>
<dbReference type="CDD" id="cd05829">
    <property type="entry name" value="Sortase_F"/>
    <property type="match status" value="1"/>
</dbReference>
<dbReference type="SUPFAM" id="SSF63817">
    <property type="entry name" value="Sortase"/>
    <property type="match status" value="1"/>
</dbReference>
<dbReference type="PROSITE" id="PS51257">
    <property type="entry name" value="PROKAR_LIPOPROTEIN"/>
    <property type="match status" value="1"/>
</dbReference>
<keyword evidence="3" id="KW-0732">Signal</keyword>
<feature type="signal peptide" evidence="3">
    <location>
        <begin position="1"/>
        <end position="28"/>
    </location>
</feature>
<accession>A0A840X762</accession>
<dbReference type="Proteomes" id="UP000552883">
    <property type="component" value="Unassembled WGS sequence"/>
</dbReference>
<dbReference type="Pfam" id="PF04203">
    <property type="entry name" value="Sortase"/>
    <property type="match status" value="1"/>
</dbReference>
<feature type="active site" description="Proton donor/acceptor" evidence="2">
    <location>
        <position position="118"/>
    </location>
</feature>
<evidence type="ECO:0000313" key="5">
    <source>
        <dbReference type="Proteomes" id="UP000552883"/>
    </source>
</evidence>
<dbReference type="AlphaFoldDB" id="A0A840X762"/>
<evidence type="ECO:0000256" key="2">
    <source>
        <dbReference type="PIRSR" id="PIRSR605754-1"/>
    </source>
</evidence>
<comment type="caution">
    <text evidence="4">The sequence shown here is derived from an EMBL/GenBank/DDBJ whole genome shotgun (WGS) entry which is preliminary data.</text>
</comment>
<dbReference type="Gene3D" id="2.40.260.10">
    <property type="entry name" value="Sortase"/>
    <property type="match status" value="1"/>
</dbReference>
<dbReference type="InterPro" id="IPR042001">
    <property type="entry name" value="Sortase_F"/>
</dbReference>
<protein>
    <submittedName>
        <fullName evidence="4">LPXTG-site transpeptidase (Sortase) family protein</fullName>
    </submittedName>
</protein>
<dbReference type="InterPro" id="IPR023365">
    <property type="entry name" value="Sortase_dom-sf"/>
</dbReference>
<dbReference type="InterPro" id="IPR005754">
    <property type="entry name" value="Sortase"/>
</dbReference>
<gene>
    <name evidence="4" type="ORF">BJ959_000540</name>
</gene>
<organism evidence="4 5">
    <name type="scientific">Microcella frigidaquae</name>
    <dbReference type="NCBI Taxonomy" id="424758"/>
    <lineage>
        <taxon>Bacteria</taxon>
        <taxon>Bacillati</taxon>
        <taxon>Actinomycetota</taxon>
        <taxon>Actinomycetes</taxon>
        <taxon>Micrococcales</taxon>
        <taxon>Microbacteriaceae</taxon>
        <taxon>Microcella</taxon>
    </lineage>
</organism>
<dbReference type="RefSeq" id="WP_165879037.1">
    <property type="nucleotide sequence ID" value="NZ_BAAANZ010000011.1"/>
</dbReference>
<name>A0A840X762_9MICO</name>
<dbReference type="EMBL" id="JACHBS010000001">
    <property type="protein sequence ID" value="MBB5617044.1"/>
    <property type="molecule type" value="Genomic_DNA"/>
</dbReference>
<dbReference type="GO" id="GO:0016787">
    <property type="term" value="F:hydrolase activity"/>
    <property type="evidence" value="ECO:0007669"/>
    <property type="project" value="UniProtKB-KW"/>
</dbReference>
<proteinExistence type="predicted"/>
<keyword evidence="5" id="KW-1185">Reference proteome</keyword>
<sequence length="208" mass="22459">MRTRLAATTLLTVAGLVLISGCSAPSLTQGKERGTPAYDPFRAARVEATLPSLDLLQVVKSPPTRVTVPDLGIDMPVEPHGRDADGQMSLPESPFDAGWYEFGSAPNSGTGNTIIAAHVDDRVEGVGPFAQLRGAQPGTRVRVTDAEGTRHIYEIVSVEKLDKGEVPWGRYFQTFGPEKLILVTCGGDFIEEIRNYTDNYIVTAEKVS</sequence>
<reference evidence="4 5" key="1">
    <citation type="submission" date="2020-08" db="EMBL/GenBank/DDBJ databases">
        <title>Sequencing the genomes of 1000 actinobacteria strains.</title>
        <authorList>
            <person name="Klenk H.-P."/>
        </authorList>
    </citation>
    <scope>NUCLEOTIDE SEQUENCE [LARGE SCALE GENOMIC DNA]</scope>
    <source>
        <strain evidence="4 5">DSM 23889</strain>
    </source>
</reference>
<evidence type="ECO:0000313" key="4">
    <source>
        <dbReference type="EMBL" id="MBB5617044.1"/>
    </source>
</evidence>
<evidence type="ECO:0000256" key="3">
    <source>
        <dbReference type="SAM" id="SignalP"/>
    </source>
</evidence>
<keyword evidence="1" id="KW-0378">Hydrolase</keyword>